<feature type="compositionally biased region" description="Acidic residues" evidence="1">
    <location>
        <begin position="298"/>
        <end position="313"/>
    </location>
</feature>
<protein>
    <submittedName>
        <fullName evidence="2">GPI-anchored adhesin-like protein PGA55-like</fullName>
    </submittedName>
</protein>
<organism evidence="2 3">
    <name type="scientific">Triplophysa rosa</name>
    <name type="common">Cave loach</name>
    <dbReference type="NCBI Taxonomy" id="992332"/>
    <lineage>
        <taxon>Eukaryota</taxon>
        <taxon>Metazoa</taxon>
        <taxon>Chordata</taxon>
        <taxon>Craniata</taxon>
        <taxon>Vertebrata</taxon>
        <taxon>Euteleostomi</taxon>
        <taxon>Actinopterygii</taxon>
        <taxon>Neopterygii</taxon>
        <taxon>Teleostei</taxon>
        <taxon>Ostariophysi</taxon>
        <taxon>Cypriniformes</taxon>
        <taxon>Nemacheilidae</taxon>
        <taxon>Triplophysa</taxon>
    </lineage>
</organism>
<feature type="region of interest" description="Disordered" evidence="1">
    <location>
        <begin position="122"/>
        <end position="147"/>
    </location>
</feature>
<accession>A0A9W7WY75</accession>
<feature type="compositionally biased region" description="Basic and acidic residues" evidence="1">
    <location>
        <begin position="122"/>
        <end position="140"/>
    </location>
</feature>
<dbReference type="EMBL" id="JAFHDT010000004">
    <property type="protein sequence ID" value="KAI7810652.1"/>
    <property type="molecule type" value="Genomic_DNA"/>
</dbReference>
<dbReference type="Proteomes" id="UP001059041">
    <property type="component" value="Linkage Group LG4"/>
</dbReference>
<sequence length="313" mass="33847">MSFQRVWRLRVLKFLHFGGSRNQKKILPGVQLSTKAINVKKPVRYTSIKKAKPKTIADIAKILQQKTKDREQKPEVAFSTEPATPNQYNAGVDSINNILSTSKVHTAPSTFPAKVASTLVEKEPARDVSDREAVAKDAPKKSASMTGACESVPAHDLPQETDVISSYETVALDSKLAFYVTTSIPELDHSVQTYNTANTKVMATPAVLVLEVLEDVLDSTVDCHSTLTPAASEVSSSEAADESHVVDNIISPFGNGTENIVGVEDGEVHGNAPSSINLKEPAVVHTEVLEDKLRTDTVEESPVETNLDEDGSN</sequence>
<keyword evidence="3" id="KW-1185">Reference proteome</keyword>
<gene>
    <name evidence="2" type="ORF">IRJ41_004766</name>
</gene>
<feature type="region of interest" description="Disordered" evidence="1">
    <location>
        <begin position="290"/>
        <end position="313"/>
    </location>
</feature>
<evidence type="ECO:0000256" key="1">
    <source>
        <dbReference type="SAM" id="MobiDB-lite"/>
    </source>
</evidence>
<proteinExistence type="predicted"/>
<name>A0A9W7WY75_TRIRA</name>
<reference evidence="2" key="1">
    <citation type="submission" date="2021-02" db="EMBL/GenBank/DDBJ databases">
        <title>Comparative genomics reveals that relaxation of natural selection precedes convergent phenotypic evolution of cavefish.</title>
        <authorList>
            <person name="Peng Z."/>
        </authorList>
    </citation>
    <scope>NUCLEOTIDE SEQUENCE</scope>
    <source>
        <tissue evidence="2">Muscle</tissue>
    </source>
</reference>
<feature type="region of interest" description="Disordered" evidence="1">
    <location>
        <begin position="66"/>
        <end position="85"/>
    </location>
</feature>
<dbReference type="AlphaFoldDB" id="A0A9W7WY75"/>
<evidence type="ECO:0000313" key="2">
    <source>
        <dbReference type="EMBL" id="KAI7810652.1"/>
    </source>
</evidence>
<evidence type="ECO:0000313" key="3">
    <source>
        <dbReference type="Proteomes" id="UP001059041"/>
    </source>
</evidence>
<comment type="caution">
    <text evidence="2">The sequence shown here is derived from an EMBL/GenBank/DDBJ whole genome shotgun (WGS) entry which is preliminary data.</text>
</comment>